<dbReference type="RefSeq" id="WP_133768545.1">
    <property type="nucleotide sequence ID" value="NZ_SNZR01000011.1"/>
</dbReference>
<dbReference type="InterPro" id="IPR000868">
    <property type="entry name" value="Isochorismatase-like_dom"/>
</dbReference>
<dbReference type="InterPro" id="IPR050993">
    <property type="entry name" value="Isochorismatase_domain"/>
</dbReference>
<evidence type="ECO:0000313" key="2">
    <source>
        <dbReference type="EMBL" id="TDR93548.1"/>
    </source>
</evidence>
<evidence type="ECO:0000313" key="3">
    <source>
        <dbReference type="Proteomes" id="UP000295122"/>
    </source>
</evidence>
<feature type="domain" description="Isochorismatase-like" evidence="1">
    <location>
        <begin position="9"/>
        <end position="155"/>
    </location>
</feature>
<dbReference type="Proteomes" id="UP000295122">
    <property type="component" value="Unassembled WGS sequence"/>
</dbReference>
<dbReference type="PANTHER" id="PTHR14119:SF3">
    <property type="entry name" value="ISOCHORISMATASE DOMAIN-CONTAINING PROTEIN 2"/>
    <property type="match status" value="1"/>
</dbReference>
<dbReference type="EMBL" id="SNZR01000011">
    <property type="protein sequence ID" value="TDR93548.1"/>
    <property type="molecule type" value="Genomic_DNA"/>
</dbReference>
<evidence type="ECO:0000259" key="1">
    <source>
        <dbReference type="Pfam" id="PF00857"/>
    </source>
</evidence>
<organism evidence="2 3">
    <name type="scientific">Enterovirga rhinocerotis</name>
    <dbReference type="NCBI Taxonomy" id="1339210"/>
    <lineage>
        <taxon>Bacteria</taxon>
        <taxon>Pseudomonadati</taxon>
        <taxon>Pseudomonadota</taxon>
        <taxon>Alphaproteobacteria</taxon>
        <taxon>Hyphomicrobiales</taxon>
        <taxon>Methylobacteriaceae</taxon>
        <taxon>Enterovirga</taxon>
    </lineage>
</organism>
<protein>
    <submittedName>
        <fullName evidence="2">Nicotinamidase-related amidase</fullName>
    </submittedName>
</protein>
<name>A0A4R7C588_9HYPH</name>
<dbReference type="SUPFAM" id="SSF52499">
    <property type="entry name" value="Isochorismatase-like hydrolases"/>
    <property type="match status" value="1"/>
</dbReference>
<dbReference type="PANTHER" id="PTHR14119">
    <property type="entry name" value="HYDROLASE"/>
    <property type="match status" value="1"/>
</dbReference>
<dbReference type="Gene3D" id="3.40.50.850">
    <property type="entry name" value="Isochorismatase-like"/>
    <property type="match status" value="1"/>
</dbReference>
<gene>
    <name evidence="2" type="ORF">EV668_0813</name>
</gene>
<dbReference type="Pfam" id="PF00857">
    <property type="entry name" value="Isochorismatase"/>
    <property type="match status" value="1"/>
</dbReference>
<reference evidence="2 3" key="1">
    <citation type="submission" date="2019-03" db="EMBL/GenBank/DDBJ databases">
        <title>Genomic Encyclopedia of Type Strains, Phase IV (KMG-IV): sequencing the most valuable type-strain genomes for metagenomic binning, comparative biology and taxonomic classification.</title>
        <authorList>
            <person name="Goeker M."/>
        </authorList>
    </citation>
    <scope>NUCLEOTIDE SEQUENCE [LARGE SCALE GENOMIC DNA]</scope>
    <source>
        <strain evidence="2 3">DSM 25903</strain>
    </source>
</reference>
<accession>A0A4R7C588</accession>
<dbReference type="OrthoDB" id="9796958at2"/>
<sequence>MSLADRSASLLLLVDFQERLMPAIAAGGERVAQAAKLVAAAGLLDVPIVYTEHNPTRIGPTVPALAPPEGARVVAKMTFDAWATDAVRAVVPADREIIVAGCEAHVCVLQTVLGLLADGRSVKVVRDAVGSRREDSRDAAIARMAAHGADVVTAEMVVFEWLRSAEHPRFREALALIK</sequence>
<dbReference type="AlphaFoldDB" id="A0A4R7C588"/>
<keyword evidence="3" id="KW-1185">Reference proteome</keyword>
<comment type="caution">
    <text evidence="2">The sequence shown here is derived from an EMBL/GenBank/DDBJ whole genome shotgun (WGS) entry which is preliminary data.</text>
</comment>
<proteinExistence type="predicted"/>
<dbReference type="InterPro" id="IPR036380">
    <property type="entry name" value="Isochorismatase-like_sf"/>
</dbReference>